<dbReference type="InterPro" id="IPR046612">
    <property type="entry name" value="DUF6671"/>
</dbReference>
<dbReference type="STRING" id="455.Ljam_1652"/>
<evidence type="ECO:0000313" key="3">
    <source>
        <dbReference type="Proteomes" id="UP000054715"/>
    </source>
</evidence>
<dbReference type="RefSeq" id="WP_058449576.1">
    <property type="nucleotide sequence ID" value="NZ_CAAAJF010000008.1"/>
</dbReference>
<name>A0A0W0UHT7_9GAMM</name>
<evidence type="ECO:0000313" key="2">
    <source>
        <dbReference type="EMBL" id="KTD07457.1"/>
    </source>
</evidence>
<dbReference type="PATRIC" id="fig|455.5.peg.1743"/>
<dbReference type="Proteomes" id="UP000054715">
    <property type="component" value="Unassembled WGS sequence"/>
</dbReference>
<gene>
    <name evidence="2" type="ORF">Ljam_1652</name>
</gene>
<dbReference type="AlphaFoldDB" id="A0A0W0UHT7"/>
<feature type="domain" description="DUF6671" evidence="1">
    <location>
        <begin position="63"/>
        <end position="278"/>
    </location>
</feature>
<evidence type="ECO:0000259" key="1">
    <source>
        <dbReference type="Pfam" id="PF20376"/>
    </source>
</evidence>
<organism evidence="2 3">
    <name type="scientific">Legionella jamestowniensis</name>
    <dbReference type="NCBI Taxonomy" id="455"/>
    <lineage>
        <taxon>Bacteria</taxon>
        <taxon>Pseudomonadati</taxon>
        <taxon>Pseudomonadota</taxon>
        <taxon>Gammaproteobacteria</taxon>
        <taxon>Legionellales</taxon>
        <taxon>Legionellaceae</taxon>
        <taxon>Legionella</taxon>
    </lineage>
</organism>
<dbReference type="EMBL" id="LNYG01000013">
    <property type="protein sequence ID" value="KTD07457.1"/>
    <property type="molecule type" value="Genomic_DNA"/>
</dbReference>
<protein>
    <recommendedName>
        <fullName evidence="1">DUF6671 domain-containing protein</fullName>
    </recommendedName>
</protein>
<reference evidence="2 3" key="1">
    <citation type="submission" date="2015-11" db="EMBL/GenBank/DDBJ databases">
        <title>Genomic analysis of 38 Legionella species identifies large and diverse effector repertoires.</title>
        <authorList>
            <person name="Burstein D."/>
            <person name="Amaro F."/>
            <person name="Zusman T."/>
            <person name="Lifshitz Z."/>
            <person name="Cohen O."/>
            <person name="Gilbert J.A."/>
            <person name="Pupko T."/>
            <person name="Shuman H.A."/>
            <person name="Segal G."/>
        </authorList>
    </citation>
    <scope>NUCLEOTIDE SEQUENCE [LARGE SCALE GENOMIC DNA]</scope>
    <source>
        <strain evidence="2 3">JA-26-G1-E2</strain>
    </source>
</reference>
<comment type="caution">
    <text evidence="2">The sequence shown here is derived from an EMBL/GenBank/DDBJ whole genome shotgun (WGS) entry which is preliminary data.</text>
</comment>
<dbReference type="OrthoDB" id="9793837at2"/>
<dbReference type="Pfam" id="PF20376">
    <property type="entry name" value="DUF6671"/>
    <property type="match status" value="1"/>
</dbReference>
<sequence length="278" mass="31562">MNYYDNKQVLLATMHGKEKAISNIFLKNLNCEVCVESFDTDQFGTFTGEKPRLLNPYETCLLKAKKAIELYGYELSLASEGSFGPHPAIPFIPAGHEIMVFYDKKNNWIISEQLISEKTNFNMVTIDSQTELKSFLTKIGFPNHAVTLQTNTTKEVIAKGIKDLSSLSSALKKGFQKENQLYLATDMRAMMNPTRMGVIRELAHKLTLKIASFCPECKAPGFGYANTQGHLNYKVCDSPTSFFRDEVWKCIQCDYKEIKPRKDGLQLVEPQYCNYCNP</sequence>
<proteinExistence type="predicted"/>
<accession>A0A0W0UHT7</accession>